<proteinExistence type="predicted"/>
<dbReference type="CDD" id="cd06260">
    <property type="entry name" value="DUF820-like"/>
    <property type="match status" value="1"/>
</dbReference>
<evidence type="ECO:0000256" key="1">
    <source>
        <dbReference type="SAM" id="MobiDB-lite"/>
    </source>
</evidence>
<dbReference type="SUPFAM" id="SSF52980">
    <property type="entry name" value="Restriction endonuclease-like"/>
    <property type="match status" value="1"/>
</dbReference>
<dbReference type="PANTHER" id="PTHR33352:SF3">
    <property type="entry name" value="SLR1612 PROTEIN"/>
    <property type="match status" value="1"/>
</dbReference>
<dbReference type="EMBL" id="CP012670">
    <property type="protein sequence ID" value="AUX25204.1"/>
    <property type="molecule type" value="Genomic_DNA"/>
</dbReference>
<dbReference type="Proteomes" id="UP000295781">
    <property type="component" value="Chromosome"/>
</dbReference>
<feature type="domain" description="Putative restriction endonuclease" evidence="2">
    <location>
        <begin position="51"/>
        <end position="160"/>
    </location>
</feature>
<accession>A0A4P2Q6S7</accession>
<name>A0A4P2Q6S7_SORCE</name>
<evidence type="ECO:0000313" key="3">
    <source>
        <dbReference type="EMBL" id="AUX25204.1"/>
    </source>
</evidence>
<feature type="region of interest" description="Disordered" evidence="1">
    <location>
        <begin position="241"/>
        <end position="263"/>
    </location>
</feature>
<dbReference type="InterPro" id="IPR012296">
    <property type="entry name" value="Nuclease_put_TT1808"/>
</dbReference>
<dbReference type="PANTHER" id="PTHR33352">
    <property type="entry name" value="SLR1095 PROTEIN"/>
    <property type="match status" value="1"/>
</dbReference>
<dbReference type="Pfam" id="PF05685">
    <property type="entry name" value="Uma2"/>
    <property type="match status" value="1"/>
</dbReference>
<dbReference type="Gene3D" id="3.90.1570.10">
    <property type="entry name" value="tt1808, chain A"/>
    <property type="match status" value="1"/>
</dbReference>
<gene>
    <name evidence="3" type="ORF">SOCEGT47_057480</name>
</gene>
<dbReference type="InterPro" id="IPR011335">
    <property type="entry name" value="Restrct_endonuc-II-like"/>
</dbReference>
<organism evidence="3 4">
    <name type="scientific">Sorangium cellulosum</name>
    <name type="common">Polyangium cellulosum</name>
    <dbReference type="NCBI Taxonomy" id="56"/>
    <lineage>
        <taxon>Bacteria</taxon>
        <taxon>Pseudomonadati</taxon>
        <taxon>Myxococcota</taxon>
        <taxon>Polyangia</taxon>
        <taxon>Polyangiales</taxon>
        <taxon>Polyangiaceae</taxon>
        <taxon>Sorangium</taxon>
    </lineage>
</organism>
<sequence>MQPSGVASPVRRGRRPGAFVVHDPAPEEVGAPVDWSAWYLTDEDDMGESVEQGEIIRILLSCLSELLAERGITTLYCGGDHFFAWVRGEPLVRVSPDVYLLEDPPPPPRPKMWQTWLPGHRPPRWAVEIVSDDWKKDYEENPPKYAQLGVRELVIFDPEAALGPERRGVRVPLQVYRRDADGAFVRVYRGDGPARSEEIDAFLVVRRERGAVRLRIARDAAGVNLVPTTEEAKRAAEEATRAAEEAKRAADARAAAAEDAKRAADQRALAAEERLRALEAELAKRRGG</sequence>
<evidence type="ECO:0000259" key="2">
    <source>
        <dbReference type="Pfam" id="PF05685"/>
    </source>
</evidence>
<reference evidence="3 4" key="1">
    <citation type="submission" date="2015-09" db="EMBL/GenBank/DDBJ databases">
        <title>Sorangium comparison.</title>
        <authorList>
            <person name="Zaburannyi N."/>
            <person name="Bunk B."/>
            <person name="Overmann J."/>
            <person name="Mueller R."/>
        </authorList>
    </citation>
    <scope>NUCLEOTIDE SEQUENCE [LARGE SCALE GENOMIC DNA]</scope>
    <source>
        <strain evidence="3 4">So ceGT47</strain>
    </source>
</reference>
<evidence type="ECO:0000313" key="4">
    <source>
        <dbReference type="Proteomes" id="UP000295781"/>
    </source>
</evidence>
<protein>
    <recommendedName>
        <fullName evidence="2">Putative restriction endonuclease domain-containing protein</fullName>
    </recommendedName>
</protein>
<dbReference type="AlphaFoldDB" id="A0A4P2Q6S7"/>
<dbReference type="InterPro" id="IPR008538">
    <property type="entry name" value="Uma2"/>
</dbReference>